<accession>A0A0N5CX40</accession>
<keyword evidence="2" id="KW-1185">Reference proteome</keyword>
<dbReference type="EMBL" id="UYYF01004311">
    <property type="protein sequence ID" value="VDN02117.1"/>
    <property type="molecule type" value="Genomic_DNA"/>
</dbReference>
<proteinExistence type="predicted"/>
<evidence type="ECO:0000313" key="1">
    <source>
        <dbReference type="EMBL" id="VDN02117.1"/>
    </source>
</evidence>
<dbReference type="WBParaSite" id="TCLT_0000494501-mRNA-1">
    <property type="protein sequence ID" value="TCLT_0000494501-mRNA-1"/>
    <property type="gene ID" value="TCLT_0000494501"/>
</dbReference>
<gene>
    <name evidence="1" type="ORF">TCLT_LOCUS4934</name>
</gene>
<dbReference type="AlphaFoldDB" id="A0A0N5CX40"/>
<name>A0A0N5CX40_THECL</name>
<organism evidence="3">
    <name type="scientific">Thelazia callipaeda</name>
    <name type="common">Oriental eyeworm</name>
    <name type="synonym">Parasitic nematode</name>
    <dbReference type="NCBI Taxonomy" id="103827"/>
    <lineage>
        <taxon>Eukaryota</taxon>
        <taxon>Metazoa</taxon>
        <taxon>Ecdysozoa</taxon>
        <taxon>Nematoda</taxon>
        <taxon>Chromadorea</taxon>
        <taxon>Rhabditida</taxon>
        <taxon>Spirurina</taxon>
        <taxon>Spiruromorpha</taxon>
        <taxon>Thelazioidea</taxon>
        <taxon>Thelaziidae</taxon>
        <taxon>Thelazia</taxon>
    </lineage>
</organism>
<evidence type="ECO:0000313" key="2">
    <source>
        <dbReference type="Proteomes" id="UP000276776"/>
    </source>
</evidence>
<dbReference type="Proteomes" id="UP000276776">
    <property type="component" value="Unassembled WGS sequence"/>
</dbReference>
<reference evidence="3" key="1">
    <citation type="submission" date="2017-02" db="UniProtKB">
        <authorList>
            <consortium name="WormBaseParasite"/>
        </authorList>
    </citation>
    <scope>IDENTIFICATION</scope>
</reference>
<protein>
    <submittedName>
        <fullName evidence="3">BPL_C domain-containing protein</fullName>
    </submittedName>
</protein>
<evidence type="ECO:0000313" key="3">
    <source>
        <dbReference type="WBParaSite" id="TCLT_0000494501-mRNA-1"/>
    </source>
</evidence>
<dbReference type="OrthoDB" id="1431247at2759"/>
<sequence length="68" mass="7794">MYRRDSKLVNSIPSIFTDYWRPSHGLHGEILRFGNDDLLGSQVKVETDELKIEGLHADKNGKVYFDNG</sequence>
<reference evidence="1 2" key="2">
    <citation type="submission" date="2018-11" db="EMBL/GenBank/DDBJ databases">
        <authorList>
            <consortium name="Pathogen Informatics"/>
        </authorList>
    </citation>
    <scope>NUCLEOTIDE SEQUENCE [LARGE SCALE GENOMIC DNA]</scope>
</reference>